<evidence type="ECO:0008006" key="4">
    <source>
        <dbReference type="Google" id="ProtNLM"/>
    </source>
</evidence>
<name>A0AAJ0GAH3_9PEZI</name>
<sequence length="235" mass="26237">MPDGLSIATGVVALLQVTATVANELKKFHDGASIVHKTISDLEKDIDSLNRVLESMRQTFEHITAEQSGGTGHVGSLWDNVARAIQDSKAVLGELQTLIGEINKDGSFLDEHRKQLRLNRAQERIIRFRLHIHSYRDGLQLSMQTIILLNQLSYSKSTEMKVLPSLNELHDDVRRIALDLNQRIESLQATVYTPQDQRQVTAMSNLLDCVRSAASTISSASTAVTIKVRKHKKMT</sequence>
<feature type="coiled-coil region" evidence="1">
    <location>
        <begin position="39"/>
        <end position="66"/>
    </location>
</feature>
<evidence type="ECO:0000313" key="2">
    <source>
        <dbReference type="EMBL" id="KAK3050462.1"/>
    </source>
</evidence>
<gene>
    <name evidence="2" type="ORF">LTR09_008373</name>
</gene>
<evidence type="ECO:0000313" key="3">
    <source>
        <dbReference type="Proteomes" id="UP001271007"/>
    </source>
</evidence>
<dbReference type="EMBL" id="JAWDJX010000032">
    <property type="protein sequence ID" value="KAK3050462.1"/>
    <property type="molecule type" value="Genomic_DNA"/>
</dbReference>
<organism evidence="2 3">
    <name type="scientific">Extremus antarcticus</name>
    <dbReference type="NCBI Taxonomy" id="702011"/>
    <lineage>
        <taxon>Eukaryota</taxon>
        <taxon>Fungi</taxon>
        <taxon>Dikarya</taxon>
        <taxon>Ascomycota</taxon>
        <taxon>Pezizomycotina</taxon>
        <taxon>Dothideomycetes</taxon>
        <taxon>Dothideomycetidae</taxon>
        <taxon>Mycosphaerellales</taxon>
        <taxon>Extremaceae</taxon>
        <taxon>Extremus</taxon>
    </lineage>
</organism>
<accession>A0AAJ0GAH3</accession>
<comment type="caution">
    <text evidence="2">The sequence shown here is derived from an EMBL/GenBank/DDBJ whole genome shotgun (WGS) entry which is preliminary data.</text>
</comment>
<keyword evidence="3" id="KW-1185">Reference proteome</keyword>
<keyword evidence="1" id="KW-0175">Coiled coil</keyword>
<reference evidence="2" key="1">
    <citation type="submission" date="2023-04" db="EMBL/GenBank/DDBJ databases">
        <title>Black Yeasts Isolated from many extreme environments.</title>
        <authorList>
            <person name="Coleine C."/>
            <person name="Stajich J.E."/>
            <person name="Selbmann L."/>
        </authorList>
    </citation>
    <scope>NUCLEOTIDE SEQUENCE</scope>
    <source>
        <strain evidence="2">CCFEE 5312</strain>
    </source>
</reference>
<protein>
    <recommendedName>
        <fullName evidence="4">Fungal N-terminal domain-containing protein</fullName>
    </recommendedName>
</protein>
<evidence type="ECO:0000256" key="1">
    <source>
        <dbReference type="SAM" id="Coils"/>
    </source>
</evidence>
<dbReference type="AlphaFoldDB" id="A0AAJ0GAH3"/>
<dbReference type="Proteomes" id="UP001271007">
    <property type="component" value="Unassembled WGS sequence"/>
</dbReference>
<proteinExistence type="predicted"/>